<dbReference type="PANTHER" id="PTHR37994:SF4">
    <property type="entry name" value="ER TRANSPORTER 6TM N-TERMINAL DOMAIN-CONTAINING PROTEIN-RELATED"/>
    <property type="match status" value="1"/>
</dbReference>
<dbReference type="EMBL" id="LJBN01000182">
    <property type="protein sequence ID" value="OOQ84356.1"/>
    <property type="molecule type" value="Genomic_DNA"/>
</dbReference>
<feature type="transmembrane region" description="Helical" evidence="6">
    <location>
        <begin position="183"/>
        <end position="206"/>
    </location>
</feature>
<feature type="transmembrane region" description="Helical" evidence="6">
    <location>
        <begin position="688"/>
        <end position="708"/>
    </location>
</feature>
<feature type="region of interest" description="Disordered" evidence="5">
    <location>
        <begin position="1"/>
        <end position="25"/>
    </location>
</feature>
<evidence type="ECO:0000256" key="5">
    <source>
        <dbReference type="SAM" id="MobiDB-lite"/>
    </source>
</evidence>
<dbReference type="InterPro" id="IPR036291">
    <property type="entry name" value="NAD(P)-bd_dom_sf"/>
</dbReference>
<dbReference type="InterPro" id="IPR057326">
    <property type="entry name" value="KR_dom"/>
</dbReference>
<dbReference type="InterPro" id="IPR018823">
    <property type="entry name" value="ArAE_2_N"/>
</dbReference>
<dbReference type="PRINTS" id="PR00081">
    <property type="entry name" value="GDHRDH"/>
</dbReference>
<dbReference type="PANTHER" id="PTHR37994">
    <property type="entry name" value="ARAE_2_N DOMAIN-CONTAINING PROTEIN-RELATED"/>
    <property type="match status" value="1"/>
</dbReference>
<feature type="transmembrane region" description="Helical" evidence="6">
    <location>
        <begin position="212"/>
        <end position="231"/>
    </location>
</feature>
<feature type="transmembrane region" description="Helical" evidence="6">
    <location>
        <begin position="85"/>
        <end position="103"/>
    </location>
</feature>
<evidence type="ECO:0000313" key="8">
    <source>
        <dbReference type="EMBL" id="OOQ84356.1"/>
    </source>
</evidence>
<feature type="transmembrane region" description="Helical" evidence="6">
    <location>
        <begin position="637"/>
        <end position="654"/>
    </location>
</feature>
<protein>
    <submittedName>
        <fullName evidence="8">Putative MFS transporter</fullName>
    </submittedName>
</protein>
<comment type="caution">
    <text evidence="8">The sequence shown here is derived from an EMBL/GenBank/DDBJ whole genome shotgun (WGS) entry which is preliminary data.</text>
</comment>
<comment type="subcellular location">
    <subcellularLocation>
        <location evidence="1">Membrane</location>
        <topology evidence="1">Multi-pass membrane protein</topology>
    </subcellularLocation>
</comment>
<feature type="compositionally biased region" description="Low complexity" evidence="5">
    <location>
        <begin position="13"/>
        <end position="25"/>
    </location>
</feature>
<evidence type="ECO:0000313" key="9">
    <source>
        <dbReference type="Proteomes" id="UP000190744"/>
    </source>
</evidence>
<keyword evidence="2 6" id="KW-0812">Transmembrane</keyword>
<dbReference type="InterPro" id="IPR018820">
    <property type="entry name" value="BRE4-related_DUF2421"/>
</dbReference>
<accession>A0A1S9RG72</accession>
<evidence type="ECO:0000259" key="7">
    <source>
        <dbReference type="SMART" id="SM00822"/>
    </source>
</evidence>
<organism evidence="8 9">
    <name type="scientific">Penicillium brasilianum</name>
    <dbReference type="NCBI Taxonomy" id="104259"/>
    <lineage>
        <taxon>Eukaryota</taxon>
        <taxon>Fungi</taxon>
        <taxon>Dikarya</taxon>
        <taxon>Ascomycota</taxon>
        <taxon>Pezizomycotina</taxon>
        <taxon>Eurotiomycetes</taxon>
        <taxon>Eurotiomycetidae</taxon>
        <taxon>Eurotiales</taxon>
        <taxon>Aspergillaceae</taxon>
        <taxon>Penicillium</taxon>
    </lineage>
</organism>
<dbReference type="Pfam" id="PF10334">
    <property type="entry name" value="BRE4"/>
    <property type="match status" value="1"/>
</dbReference>
<dbReference type="SMART" id="SM00822">
    <property type="entry name" value="PKS_KR"/>
    <property type="match status" value="1"/>
</dbReference>
<dbReference type="SUPFAM" id="SSF51735">
    <property type="entry name" value="NAD(P)-binding Rossmann-fold domains"/>
    <property type="match status" value="1"/>
</dbReference>
<evidence type="ECO:0000256" key="2">
    <source>
        <dbReference type="ARBA" id="ARBA00022692"/>
    </source>
</evidence>
<keyword evidence="4 6" id="KW-0472">Membrane</keyword>
<gene>
    <name evidence="8" type="ORF">PEBR_30598</name>
</gene>
<proteinExistence type="predicted"/>
<dbReference type="Pfam" id="PF10337">
    <property type="entry name" value="ArAE_2_N"/>
    <property type="match status" value="2"/>
</dbReference>
<feature type="domain" description="Ketoreductase" evidence="7">
    <location>
        <begin position="1108"/>
        <end position="1304"/>
    </location>
</feature>
<feature type="compositionally biased region" description="Basic and acidic residues" evidence="5">
    <location>
        <begin position="1"/>
        <end position="11"/>
    </location>
</feature>
<dbReference type="Gene3D" id="3.40.50.720">
    <property type="entry name" value="NAD(P)-binding Rossmann-like Domain"/>
    <property type="match status" value="1"/>
</dbReference>
<dbReference type="GO" id="GO:0016020">
    <property type="term" value="C:membrane"/>
    <property type="evidence" value="ECO:0007669"/>
    <property type="project" value="UniProtKB-SubCell"/>
</dbReference>
<dbReference type="Pfam" id="PF00106">
    <property type="entry name" value="adh_short"/>
    <property type="match status" value="1"/>
</dbReference>
<feature type="transmembrane region" description="Helical" evidence="6">
    <location>
        <begin position="112"/>
        <end position="131"/>
    </location>
</feature>
<feature type="transmembrane region" description="Helical" evidence="6">
    <location>
        <begin position="151"/>
        <end position="171"/>
    </location>
</feature>
<dbReference type="Proteomes" id="UP000190744">
    <property type="component" value="Unassembled WGS sequence"/>
</dbReference>
<reference evidence="9" key="1">
    <citation type="submission" date="2015-09" db="EMBL/GenBank/DDBJ databases">
        <authorList>
            <person name="Fill T.P."/>
            <person name="Baretta J.F."/>
            <person name="de Almeida L.G."/>
            <person name="Rocha M."/>
            <person name="de Souza D.H."/>
            <person name="Malavazi I."/>
            <person name="Cerdeira L.T."/>
            <person name="Hong H."/>
            <person name="Samborskyy M."/>
            <person name="de Vasconcelos A.T."/>
            <person name="Leadlay P."/>
            <person name="Rodrigues-Filho E."/>
        </authorList>
    </citation>
    <scope>NUCLEOTIDE SEQUENCE [LARGE SCALE GENOMIC DNA]</scope>
    <source>
        <strain evidence="9">LaBioMMi 136</strain>
    </source>
</reference>
<evidence type="ECO:0000256" key="6">
    <source>
        <dbReference type="SAM" id="Phobius"/>
    </source>
</evidence>
<dbReference type="InterPro" id="IPR002347">
    <property type="entry name" value="SDR_fam"/>
</dbReference>
<name>A0A1S9RG72_PENBI</name>
<feature type="transmembrane region" description="Helical" evidence="6">
    <location>
        <begin position="738"/>
        <end position="756"/>
    </location>
</feature>
<sequence>MVTRTSTRESDSSDSSSEGPSLSRRGTFASRATTVNEKKTLWGWIKKTWGKTGLDRPTVLLMMKGGLAPAIAVSIYQATDVAEEYTTLGYLVAIVSILGFAIMPRAKFIQMMIFDVLAVCIAACFALLTMYSSVKAREHTSTQATSQSYNSSASAVSGIWLFFQIWLVHTFRAKYPQFQFPVIIYAIFANISSVYAPQMASMAAAITLVEQLLRTFLTGLAISTVVSLFILPMTSRTAVLKQMAGYIGGLRSALGAHAIYFETLEKDDMFGRAETYDDSREKFGKKGKVYSPEAEDIRAAIRQITELHAKLHGDLSFAKREFALGKLGPDDLQMIFRHLRQIMIPVVGLSFVVDIFQRLSDYNKWNAPLDLNAETVPEEIRSRAVRDWNDIMRAVHDPFAEMIQTIDEGLLHTSYVFQLSKPPKKAASAAPTVSEAGEEAKDVEASAGNTAPGEEGFTAHFEKKLGEFRGAKRIALQTWAEEKGVKLPPDFFDHPSSVGSLKGDFFSASASFQDRSRRQLYLFLYMEQLLFSTGKTVLEFVRFADDVASKGKLSRTRLIIPGSKRMIKWAKSWFKAEDSHEDDNMGDVHAQNSSLELGEAYKHRKDPEHLPPDTMFEKFGDKVRVIPWFFRSFESTYGFRVACATMTIAIVALLHDTQSFFTKQRLVWAMIMVNLSMSPTSGQSIFSFVLRIAGTTIAMVASLLVWYIPGQKTPGVIVFLFLFISCAFYVPIKMFRFRVVGIISIVTTTMIIGYELQVRKVGEKVATSNGQPYYPIYLLAPYRLATVSGGIAVAFLWTFFPYPISEHSVLRQSLGASLYLLANYYSIIHETISARMRGDEWDMTLKSSAGRKLEKARHKVFSKQMLMLNGLRTYSEFLKWEVPIGGRFPKKQYDSIIVCVENIVSYLSLLGYASDTLMRLEDDEDDETGSAWMQDFRRLVGTTNVTTHEVTSLLCLLSASITNRQPLPPYLKAPRPYSFSKRLEALDSDILSIKHIAEPGFAAFAVLQISTRCIVGDVERLMRHVKGLVGELDFSFHADDCHGLGDIAIGENPAAFFSTFWVISACGMKAFRRELDVDATSTNGRTRESRKMAQIEVKPSILSQSANKTVLITGAARGIGAATAALFNHHGANVVIADLAQFQEAAEHLIVSTFTNPQRAIFVPGNIVDWAQLTSCFKTAIERFGGLDVVVANAGIMESSPVLDMDFDENGDLQENTDAERVIDVNLKGTLNTLRLGLFHMKQPSNVTSTPSKSIVLIGSTSSYFGGTGVAAYVASKHGVLGLLRASQSTARDLGVRVNGIAPFFTPTHITAGFSRRWKDQGLEENTPERVAEAIALVALDERRQGECVLVAGRYLRELESARMKLLPKWIGEEVAEFMGRAMQFFVSIGGYVLPKKY</sequence>
<evidence type="ECO:0000256" key="1">
    <source>
        <dbReference type="ARBA" id="ARBA00004141"/>
    </source>
</evidence>
<dbReference type="Pfam" id="PF13515">
    <property type="entry name" value="FUSC_2"/>
    <property type="match status" value="1"/>
</dbReference>
<keyword evidence="3 6" id="KW-1133">Transmembrane helix</keyword>
<feature type="transmembrane region" description="Helical" evidence="6">
    <location>
        <begin position="776"/>
        <end position="800"/>
    </location>
</feature>
<evidence type="ECO:0000256" key="3">
    <source>
        <dbReference type="ARBA" id="ARBA00022989"/>
    </source>
</evidence>
<dbReference type="InterPro" id="IPR049453">
    <property type="entry name" value="Memb_transporter_dom"/>
</dbReference>
<evidence type="ECO:0000256" key="4">
    <source>
        <dbReference type="ARBA" id="ARBA00023136"/>
    </source>
</evidence>
<feature type="transmembrane region" description="Helical" evidence="6">
    <location>
        <begin position="715"/>
        <end position="732"/>
    </location>
</feature>